<dbReference type="Proteomes" id="UP001138500">
    <property type="component" value="Unassembled WGS sequence"/>
</dbReference>
<name>A0A9W7SM69_9PEZI</name>
<dbReference type="AlphaFoldDB" id="A0A9W7SM69"/>
<dbReference type="PANTHER" id="PTHR24361">
    <property type="entry name" value="MITOGEN-ACTIVATED KINASE KINASE KINASE"/>
    <property type="match status" value="1"/>
</dbReference>
<accession>A0A9W7SM69</accession>
<gene>
    <name evidence="2" type="ORF">Tdes44962_MAKER04572</name>
</gene>
<dbReference type="GO" id="GO:0005524">
    <property type="term" value="F:ATP binding"/>
    <property type="evidence" value="ECO:0007669"/>
    <property type="project" value="InterPro"/>
</dbReference>
<dbReference type="Gene3D" id="1.10.510.10">
    <property type="entry name" value="Transferase(Phosphotransferase) domain 1"/>
    <property type="match status" value="1"/>
</dbReference>
<reference evidence="2 3" key="1">
    <citation type="journal article" date="2018" name="IMA Fungus">
        <title>IMA Genome-F 10: Nine draft genome sequences of Claviceps purpurea s.lat., including C. arundinis, C. humidiphila, and C. cf. spartinae, pseudomolecules for the pitch canker pathogen Fusarium circinatum, draft genome of Davidsoniella eucalypti, Grosmannia galeiformis, Quambalaria eucalypti, and Teratosphaeria destructans.</title>
        <authorList>
            <person name="Wingfield B.D."/>
            <person name="Liu M."/>
            <person name="Nguyen H.D."/>
            <person name="Lane F.A."/>
            <person name="Morgan S.W."/>
            <person name="De Vos L."/>
            <person name="Wilken P.M."/>
            <person name="Duong T.A."/>
            <person name="Aylward J."/>
            <person name="Coetzee M.P."/>
            <person name="Dadej K."/>
            <person name="De Beer Z.W."/>
            <person name="Findlay W."/>
            <person name="Havenga M."/>
            <person name="Kolarik M."/>
            <person name="Menzies J.G."/>
            <person name="Naidoo K."/>
            <person name="Pochopski O."/>
            <person name="Shoukouhi P."/>
            <person name="Santana Q.C."/>
            <person name="Seifert K.A."/>
            <person name="Soal N."/>
            <person name="Steenkamp E.T."/>
            <person name="Tatham C.T."/>
            <person name="van der Nest M.A."/>
            <person name="Wingfield M.J."/>
        </authorList>
    </citation>
    <scope>NUCLEOTIDE SEQUENCE [LARGE SCALE GENOMIC DNA]</scope>
    <source>
        <strain evidence="2">CMW44962</strain>
    </source>
</reference>
<reference evidence="2 3" key="2">
    <citation type="journal article" date="2021" name="Curr. Genet.">
        <title>Genetic response to nitrogen starvation in the aggressive Eucalyptus foliar pathogen Teratosphaeria destructans.</title>
        <authorList>
            <person name="Havenga M."/>
            <person name="Wingfield B.D."/>
            <person name="Wingfield M.J."/>
            <person name="Dreyer L.L."/>
            <person name="Roets F."/>
            <person name="Aylward J."/>
        </authorList>
    </citation>
    <scope>NUCLEOTIDE SEQUENCE [LARGE SCALE GENOMIC DNA]</scope>
    <source>
        <strain evidence="2">CMW44962</strain>
    </source>
</reference>
<dbReference type="SMART" id="SM00220">
    <property type="entry name" value="S_TKc"/>
    <property type="match status" value="1"/>
</dbReference>
<dbReference type="EMBL" id="RIBY02002189">
    <property type="protein sequence ID" value="KAH9823613.1"/>
    <property type="molecule type" value="Genomic_DNA"/>
</dbReference>
<proteinExistence type="predicted"/>
<dbReference type="InterPro" id="IPR000719">
    <property type="entry name" value="Prot_kinase_dom"/>
</dbReference>
<organism evidence="2 3">
    <name type="scientific">Teratosphaeria destructans</name>
    <dbReference type="NCBI Taxonomy" id="418781"/>
    <lineage>
        <taxon>Eukaryota</taxon>
        <taxon>Fungi</taxon>
        <taxon>Dikarya</taxon>
        <taxon>Ascomycota</taxon>
        <taxon>Pezizomycotina</taxon>
        <taxon>Dothideomycetes</taxon>
        <taxon>Dothideomycetidae</taxon>
        <taxon>Mycosphaerellales</taxon>
        <taxon>Teratosphaeriaceae</taxon>
        <taxon>Teratosphaeria</taxon>
    </lineage>
</organism>
<evidence type="ECO:0000313" key="2">
    <source>
        <dbReference type="EMBL" id="KAH9823613.1"/>
    </source>
</evidence>
<protein>
    <submittedName>
        <fullName evidence="2">Pentatricopeptide repeat-containing protein</fullName>
    </submittedName>
</protein>
<dbReference type="PROSITE" id="PS50011">
    <property type="entry name" value="PROTEIN_KINASE_DOM"/>
    <property type="match status" value="1"/>
</dbReference>
<sequence length="269" mass="30131">MKHENDIYDQLEALQDRSPFLLRSFLRFEDHNFMECMAGGTLEARIQRHQVRDPATGIISVTSYEPTDLVLRWIAQVADAAAWLESKLNLAHGDIRPSNILLDGHDNVRLADFNNTVRIGQPLEVGGPPYARFQGGEAGDESGTHGFAGARTEQFAIGTVLYSLTRGHEPFANELGDEQGPEVVARLQAMNFPDLDKNDLTDQIIANCWYARFASVQEVAVATRQVQREPYVVCQAPDEAYLTRQAQCVDSRNQCVELIEKDISSITYF</sequence>
<feature type="domain" description="Protein kinase" evidence="1">
    <location>
        <begin position="1"/>
        <end position="232"/>
    </location>
</feature>
<dbReference type="InterPro" id="IPR053235">
    <property type="entry name" value="Ser_Thr_kinase"/>
</dbReference>
<dbReference type="Pfam" id="PF00069">
    <property type="entry name" value="Pkinase"/>
    <property type="match status" value="1"/>
</dbReference>
<dbReference type="SUPFAM" id="SSF56112">
    <property type="entry name" value="Protein kinase-like (PK-like)"/>
    <property type="match status" value="1"/>
</dbReference>
<dbReference type="GO" id="GO:0004674">
    <property type="term" value="F:protein serine/threonine kinase activity"/>
    <property type="evidence" value="ECO:0007669"/>
    <property type="project" value="TreeGrafter"/>
</dbReference>
<dbReference type="GO" id="GO:0005737">
    <property type="term" value="C:cytoplasm"/>
    <property type="evidence" value="ECO:0007669"/>
    <property type="project" value="TreeGrafter"/>
</dbReference>
<dbReference type="OrthoDB" id="4062651at2759"/>
<evidence type="ECO:0000259" key="1">
    <source>
        <dbReference type="PROSITE" id="PS50011"/>
    </source>
</evidence>
<evidence type="ECO:0000313" key="3">
    <source>
        <dbReference type="Proteomes" id="UP001138500"/>
    </source>
</evidence>
<dbReference type="InterPro" id="IPR011009">
    <property type="entry name" value="Kinase-like_dom_sf"/>
</dbReference>
<comment type="caution">
    <text evidence="2">The sequence shown here is derived from an EMBL/GenBank/DDBJ whole genome shotgun (WGS) entry which is preliminary data.</text>
</comment>
<keyword evidence="3" id="KW-1185">Reference proteome</keyword>